<dbReference type="PANTHER" id="PTHR35779:SF2">
    <property type="entry name" value="PROTEIN DFG16"/>
    <property type="match status" value="1"/>
</dbReference>
<feature type="region of interest" description="Disordered" evidence="5">
    <location>
        <begin position="30"/>
        <end position="52"/>
    </location>
</feature>
<evidence type="ECO:0008006" key="10">
    <source>
        <dbReference type="Google" id="ProtNLM"/>
    </source>
</evidence>
<name>A0ABN8VWW4_SACEU</name>
<feature type="transmembrane region" description="Helical" evidence="6">
    <location>
        <begin position="411"/>
        <end position="433"/>
    </location>
</feature>
<dbReference type="EMBL" id="OX291498">
    <property type="protein sequence ID" value="CAI2020472.1"/>
    <property type="molecule type" value="Genomic_DNA"/>
</dbReference>
<evidence type="ECO:0000313" key="8">
    <source>
        <dbReference type="EMBL" id="CAI2020472.1"/>
    </source>
</evidence>
<feature type="transmembrane region" description="Helical" evidence="6">
    <location>
        <begin position="382"/>
        <end position="405"/>
    </location>
</feature>
<dbReference type="PANTHER" id="PTHR35779">
    <property type="entry name" value="PH-RESPONSE REGULATOR PROTEIN PALH/RIM21"/>
    <property type="match status" value="1"/>
</dbReference>
<evidence type="ECO:0000313" key="9">
    <source>
        <dbReference type="Proteomes" id="UP001152964"/>
    </source>
</evidence>
<feature type="compositionally biased region" description="Basic residues" evidence="5">
    <location>
        <begin position="576"/>
        <end position="592"/>
    </location>
</feature>
<keyword evidence="7" id="KW-0732">Signal</keyword>
<feature type="signal peptide" evidence="7">
    <location>
        <begin position="1"/>
        <end position="22"/>
    </location>
</feature>
<feature type="compositionally biased region" description="Low complexity" evidence="5">
    <location>
        <begin position="494"/>
        <end position="503"/>
    </location>
</feature>
<sequence>MNISLLFYYFIILIYNLGLTDARGKQARERLPPLQLNPAPPRHRDADRRPPPFDHGPYSYGKLINHFPAYNLTDLINDRILNKYGNSCRANVLTGGFVSSGNNSSHSKLFNHTLNYPTFLIRCDNGSNNSNFSHILQDFVHDINHNVRIQDDSTEYIGKDPFHLGMMMVTFACGCICVATWMLFLVVLLLPSDNHNRRKKLVHIYVLFFAVVRTVFLNNTIAVIFNKQYHDDYQDSSQFESSILEANPYKIFGLICNILSNINWIYIVHYLQCTYGKPTWNWVPFKMKRGTRVIIIVGTLLSFIDNLLFGLLLWNKRPVVLRAFFKGMELLMYTIFISVICYFTWHNFAYVLLPKTAEISGDSKYKTKLRILWENYHETIPLLTYNILIFVLFYITTIFFAAFTFHLRKWTFSFVQFLKVLITVNVWGLIGVLEKRELHISKKTVLGRKINNKDKFFANPTVNYYEDDLGKRISSMTLDRDLNTTQSKDTSHGSSSLVVSPSPTWKSPIERIKDRRKRHKIMKSKNKFEQKHGTGSKPSFSAATKATLSKYRKLLGKSERKTDLYEPKLEVGPKKERTRAKTRSAAHSRGSIHHATCLSDDESVETELRTNHIYNYESSD</sequence>
<organism evidence="8 9">
    <name type="scientific">Saccharomyces eubayanus</name>
    <name type="common">Yeast</name>
    <dbReference type="NCBI Taxonomy" id="1080349"/>
    <lineage>
        <taxon>Eukaryota</taxon>
        <taxon>Fungi</taxon>
        <taxon>Dikarya</taxon>
        <taxon>Ascomycota</taxon>
        <taxon>Saccharomycotina</taxon>
        <taxon>Saccharomycetes</taxon>
        <taxon>Saccharomycetales</taxon>
        <taxon>Saccharomycetaceae</taxon>
        <taxon>Saccharomyces</taxon>
    </lineage>
</organism>
<keyword evidence="2 6" id="KW-0812">Transmembrane</keyword>
<feature type="chain" id="PRO_5045752072" description="DFG16-like protein" evidence="7">
    <location>
        <begin position="23"/>
        <end position="620"/>
    </location>
</feature>
<feature type="transmembrane region" description="Helical" evidence="6">
    <location>
        <begin position="164"/>
        <end position="190"/>
    </location>
</feature>
<evidence type="ECO:0000256" key="3">
    <source>
        <dbReference type="ARBA" id="ARBA00022989"/>
    </source>
</evidence>
<evidence type="ECO:0000256" key="7">
    <source>
        <dbReference type="SAM" id="SignalP"/>
    </source>
</evidence>
<evidence type="ECO:0000256" key="6">
    <source>
        <dbReference type="SAM" id="Phobius"/>
    </source>
</evidence>
<keyword evidence="3 6" id="KW-1133">Transmembrane helix</keyword>
<keyword evidence="9" id="KW-1185">Reference proteome</keyword>
<comment type="subcellular location">
    <subcellularLocation>
        <location evidence="1">Membrane</location>
        <topology evidence="1">Multi-pass membrane protein</topology>
    </subcellularLocation>
</comment>
<reference evidence="8" key="1">
    <citation type="submission" date="2022-08" db="EMBL/GenBank/DDBJ databases">
        <authorList>
            <person name="Byrne P K."/>
        </authorList>
    </citation>
    <scope>NUCLEOTIDE SEQUENCE</scope>
    <source>
        <strain evidence="8">UCD650</strain>
    </source>
</reference>
<feature type="transmembrane region" description="Helical" evidence="6">
    <location>
        <begin position="251"/>
        <end position="272"/>
    </location>
</feature>
<feature type="transmembrane region" description="Helical" evidence="6">
    <location>
        <begin position="202"/>
        <end position="225"/>
    </location>
</feature>
<feature type="transmembrane region" description="Helical" evidence="6">
    <location>
        <begin position="293"/>
        <end position="314"/>
    </location>
</feature>
<dbReference type="Proteomes" id="UP001152964">
    <property type="component" value="Chromosome 8"/>
</dbReference>
<evidence type="ECO:0000256" key="5">
    <source>
        <dbReference type="SAM" id="MobiDB-lite"/>
    </source>
</evidence>
<dbReference type="Pfam" id="PF08733">
    <property type="entry name" value="PalH"/>
    <property type="match status" value="1"/>
</dbReference>
<dbReference type="InterPro" id="IPR014844">
    <property type="entry name" value="PalH"/>
</dbReference>
<gene>
    <name evidence="8" type="primary">U6500H00870</name>
    <name evidence="8" type="ORF">SEUBUCD650_0H00870</name>
</gene>
<protein>
    <recommendedName>
        <fullName evidence="10">DFG16-like protein</fullName>
    </recommendedName>
</protein>
<evidence type="ECO:0000256" key="2">
    <source>
        <dbReference type="ARBA" id="ARBA00022692"/>
    </source>
</evidence>
<feature type="compositionally biased region" description="Basic and acidic residues" evidence="5">
    <location>
        <begin position="42"/>
        <end position="52"/>
    </location>
</feature>
<feature type="transmembrane region" description="Helical" evidence="6">
    <location>
        <begin position="330"/>
        <end position="353"/>
    </location>
</feature>
<accession>A0ABN8VWW4</accession>
<evidence type="ECO:0000256" key="1">
    <source>
        <dbReference type="ARBA" id="ARBA00004141"/>
    </source>
</evidence>
<keyword evidence="4 6" id="KW-0472">Membrane</keyword>
<feature type="region of interest" description="Disordered" evidence="5">
    <location>
        <begin position="568"/>
        <end position="620"/>
    </location>
</feature>
<feature type="region of interest" description="Disordered" evidence="5">
    <location>
        <begin position="483"/>
        <end position="504"/>
    </location>
</feature>
<evidence type="ECO:0000256" key="4">
    <source>
        <dbReference type="ARBA" id="ARBA00023136"/>
    </source>
</evidence>
<proteinExistence type="predicted"/>